<dbReference type="PANTHER" id="PTHR42693:SF53">
    <property type="entry name" value="ENDO-4-O-SULFATASE"/>
    <property type="match status" value="1"/>
</dbReference>
<evidence type="ECO:0000259" key="7">
    <source>
        <dbReference type="Pfam" id="PF00884"/>
    </source>
</evidence>
<dbReference type="InterPro" id="IPR050738">
    <property type="entry name" value="Sulfatase"/>
</dbReference>
<keyword evidence="4" id="KW-0106">Calcium</keyword>
<feature type="compositionally biased region" description="Basic and acidic residues" evidence="5">
    <location>
        <begin position="481"/>
        <end position="490"/>
    </location>
</feature>
<feature type="domain" description="Sulfatase N-terminal" evidence="7">
    <location>
        <begin position="36"/>
        <end position="338"/>
    </location>
</feature>
<evidence type="ECO:0000313" key="9">
    <source>
        <dbReference type="Proteomes" id="UP000317243"/>
    </source>
</evidence>
<accession>A0A5C5VUX0</accession>
<evidence type="ECO:0000256" key="3">
    <source>
        <dbReference type="ARBA" id="ARBA00022801"/>
    </source>
</evidence>
<dbReference type="InterPro" id="IPR024607">
    <property type="entry name" value="Sulfatase_CS"/>
</dbReference>
<dbReference type="Proteomes" id="UP000317243">
    <property type="component" value="Unassembled WGS sequence"/>
</dbReference>
<dbReference type="InterPro" id="IPR000917">
    <property type="entry name" value="Sulfatase_N"/>
</dbReference>
<dbReference type="GO" id="GO:0046872">
    <property type="term" value="F:metal ion binding"/>
    <property type="evidence" value="ECO:0007669"/>
    <property type="project" value="UniProtKB-KW"/>
</dbReference>
<organism evidence="8 9">
    <name type="scientific">Thalassoglobus neptunius</name>
    <dbReference type="NCBI Taxonomy" id="1938619"/>
    <lineage>
        <taxon>Bacteria</taxon>
        <taxon>Pseudomonadati</taxon>
        <taxon>Planctomycetota</taxon>
        <taxon>Planctomycetia</taxon>
        <taxon>Planctomycetales</taxon>
        <taxon>Planctomycetaceae</taxon>
        <taxon>Thalassoglobus</taxon>
    </lineage>
</organism>
<dbReference type="PROSITE" id="PS00523">
    <property type="entry name" value="SULFATASE_1"/>
    <property type="match status" value="1"/>
</dbReference>
<feature type="region of interest" description="Disordered" evidence="5">
    <location>
        <begin position="471"/>
        <end position="490"/>
    </location>
</feature>
<dbReference type="EMBL" id="SIHI01000041">
    <property type="protein sequence ID" value="TWT42436.1"/>
    <property type="molecule type" value="Genomic_DNA"/>
</dbReference>
<evidence type="ECO:0000256" key="5">
    <source>
        <dbReference type="SAM" id="MobiDB-lite"/>
    </source>
</evidence>
<dbReference type="Gene3D" id="3.30.1120.10">
    <property type="match status" value="1"/>
</dbReference>
<dbReference type="RefSeq" id="WP_146512059.1">
    <property type="nucleotide sequence ID" value="NZ_SIHI01000041.1"/>
</dbReference>
<evidence type="ECO:0000256" key="1">
    <source>
        <dbReference type="ARBA" id="ARBA00008779"/>
    </source>
</evidence>
<feature type="chain" id="PRO_5022958454" evidence="6">
    <location>
        <begin position="27"/>
        <end position="490"/>
    </location>
</feature>
<keyword evidence="3 8" id="KW-0378">Hydrolase</keyword>
<dbReference type="PROSITE" id="PS51257">
    <property type="entry name" value="PROKAR_LIPOPROTEIN"/>
    <property type="match status" value="1"/>
</dbReference>
<proteinExistence type="inferred from homology"/>
<sequence length="490" mass="54460" precursor="true">MKILTAVLITLSLLLQAVLAVSSACAVENAAEKSRPNIVLIMSDDQGWGQVGYMNHPHLKGKTPNLDAMAESGIRFNRFYAAASVCSPTRASVLTGRSPRRTGVPGLHKRLCLQEKTLPQALKKAGYATAHFGKWHLGGVQGSAMPILPDDPNGPKYYGFDEYLSATNYIEMNPLMTHNDEIVYLEGESSVLMVEAGLKFIEANREQPTFTVLWYGSPHFPYTASEQDMKGLPEGLDKKVRHLLGEIIAMDRSIGMLRARLRELDLAKNTLIWFCSDNGGREHDPHSQSGLRGYKGSLYEGGIRVPGLIEWQGKIQPKVTDFPASTMDIMPTLIDLLDLPKDLMLDVVDGESIVPLFTGNTPKRTHPIYFGNKGTAVIDGRYKCVKNGNGAGTPWQLFDLNLDPGETNDLAAQQPDRLERMKAEALAIQTSIDASEQGKDYPEGKVLQPQRSEPWFEMEAYQSLYDRFAELKPGWTPPRKKSNEKNKERQ</sequence>
<dbReference type="AlphaFoldDB" id="A0A5C5VUX0"/>
<name>A0A5C5VUX0_9PLAN</name>
<gene>
    <name evidence="8" type="primary">atsA_63</name>
    <name evidence="8" type="ORF">KOR42_47280</name>
</gene>
<keyword evidence="2" id="KW-0479">Metal-binding</keyword>
<comment type="similarity">
    <text evidence="1">Belongs to the sulfatase family.</text>
</comment>
<dbReference type="SUPFAM" id="SSF53649">
    <property type="entry name" value="Alkaline phosphatase-like"/>
    <property type="match status" value="1"/>
</dbReference>
<protein>
    <submittedName>
        <fullName evidence="8">Arylsulfatase</fullName>
        <ecNumber evidence="8">3.1.6.1</ecNumber>
    </submittedName>
</protein>
<keyword evidence="6" id="KW-0732">Signal</keyword>
<dbReference type="Pfam" id="PF00884">
    <property type="entry name" value="Sulfatase"/>
    <property type="match status" value="1"/>
</dbReference>
<dbReference type="EC" id="3.1.6.1" evidence="8"/>
<reference evidence="8 9" key="1">
    <citation type="submission" date="2019-02" db="EMBL/GenBank/DDBJ databases">
        <title>Deep-cultivation of Planctomycetes and their phenomic and genomic characterization uncovers novel biology.</title>
        <authorList>
            <person name="Wiegand S."/>
            <person name="Jogler M."/>
            <person name="Boedeker C."/>
            <person name="Pinto D."/>
            <person name="Vollmers J."/>
            <person name="Rivas-Marin E."/>
            <person name="Kohn T."/>
            <person name="Peeters S.H."/>
            <person name="Heuer A."/>
            <person name="Rast P."/>
            <person name="Oberbeckmann S."/>
            <person name="Bunk B."/>
            <person name="Jeske O."/>
            <person name="Meyerdierks A."/>
            <person name="Storesund J.E."/>
            <person name="Kallscheuer N."/>
            <person name="Luecker S."/>
            <person name="Lage O.M."/>
            <person name="Pohl T."/>
            <person name="Merkel B.J."/>
            <person name="Hornburger P."/>
            <person name="Mueller R.-W."/>
            <person name="Bruemmer F."/>
            <person name="Labrenz M."/>
            <person name="Spormann A.M."/>
            <person name="Op Den Camp H."/>
            <person name="Overmann J."/>
            <person name="Amann R."/>
            <person name="Jetten M.S.M."/>
            <person name="Mascher T."/>
            <person name="Medema M.H."/>
            <person name="Devos D.P."/>
            <person name="Kaster A.-K."/>
            <person name="Ovreas L."/>
            <person name="Rohde M."/>
            <person name="Galperin M.Y."/>
            <person name="Jogler C."/>
        </authorList>
    </citation>
    <scope>NUCLEOTIDE SEQUENCE [LARGE SCALE GENOMIC DNA]</scope>
    <source>
        <strain evidence="8 9">KOR42</strain>
    </source>
</reference>
<dbReference type="Gene3D" id="3.40.720.10">
    <property type="entry name" value="Alkaline Phosphatase, subunit A"/>
    <property type="match status" value="1"/>
</dbReference>
<comment type="caution">
    <text evidence="8">The sequence shown here is derived from an EMBL/GenBank/DDBJ whole genome shotgun (WGS) entry which is preliminary data.</text>
</comment>
<dbReference type="GO" id="GO:0004065">
    <property type="term" value="F:arylsulfatase activity"/>
    <property type="evidence" value="ECO:0007669"/>
    <property type="project" value="UniProtKB-EC"/>
</dbReference>
<feature type="signal peptide" evidence="6">
    <location>
        <begin position="1"/>
        <end position="26"/>
    </location>
</feature>
<dbReference type="PANTHER" id="PTHR42693">
    <property type="entry name" value="ARYLSULFATASE FAMILY MEMBER"/>
    <property type="match status" value="1"/>
</dbReference>
<keyword evidence="9" id="KW-1185">Reference proteome</keyword>
<evidence type="ECO:0000313" key="8">
    <source>
        <dbReference type="EMBL" id="TWT42436.1"/>
    </source>
</evidence>
<evidence type="ECO:0000256" key="6">
    <source>
        <dbReference type="SAM" id="SignalP"/>
    </source>
</evidence>
<evidence type="ECO:0000256" key="2">
    <source>
        <dbReference type="ARBA" id="ARBA00022723"/>
    </source>
</evidence>
<dbReference type="OrthoDB" id="239624at2"/>
<dbReference type="InterPro" id="IPR017850">
    <property type="entry name" value="Alkaline_phosphatase_core_sf"/>
</dbReference>
<evidence type="ECO:0000256" key="4">
    <source>
        <dbReference type="ARBA" id="ARBA00022837"/>
    </source>
</evidence>